<dbReference type="Proteomes" id="UP000287166">
    <property type="component" value="Unassembled WGS sequence"/>
</dbReference>
<evidence type="ECO:0000313" key="3">
    <source>
        <dbReference type="Proteomes" id="UP000287166"/>
    </source>
</evidence>
<accession>A0A401GML3</accession>
<name>A0A401GML3_9APHY</name>
<gene>
    <name evidence="2" type="ORF">SCP_0505020</name>
</gene>
<dbReference type="EMBL" id="BFAD01000005">
    <property type="protein sequence ID" value="GBE83453.1"/>
    <property type="molecule type" value="Genomic_DNA"/>
</dbReference>
<keyword evidence="3" id="KW-1185">Reference proteome</keyword>
<dbReference type="RefSeq" id="XP_027614366.1">
    <property type="nucleotide sequence ID" value="XM_027758565.1"/>
</dbReference>
<feature type="region of interest" description="Disordered" evidence="1">
    <location>
        <begin position="1"/>
        <end position="30"/>
    </location>
</feature>
<protein>
    <submittedName>
        <fullName evidence="2">Uncharacterized protein</fullName>
    </submittedName>
</protein>
<comment type="caution">
    <text evidence="2">The sequence shown here is derived from an EMBL/GenBank/DDBJ whole genome shotgun (WGS) entry which is preliminary data.</text>
</comment>
<dbReference type="GeneID" id="38780370"/>
<reference evidence="2 3" key="1">
    <citation type="journal article" date="2018" name="Sci. Rep.">
        <title>Genome sequence of the cauliflower mushroom Sparassis crispa (Hanabiratake) and its association with beneficial usage.</title>
        <authorList>
            <person name="Kiyama R."/>
            <person name="Furutani Y."/>
            <person name="Kawaguchi K."/>
            <person name="Nakanishi T."/>
        </authorList>
    </citation>
    <scope>NUCLEOTIDE SEQUENCE [LARGE SCALE GENOMIC DNA]</scope>
</reference>
<evidence type="ECO:0000256" key="1">
    <source>
        <dbReference type="SAM" id="MobiDB-lite"/>
    </source>
</evidence>
<dbReference type="AlphaFoldDB" id="A0A401GML3"/>
<organism evidence="2 3">
    <name type="scientific">Sparassis crispa</name>
    <dbReference type="NCBI Taxonomy" id="139825"/>
    <lineage>
        <taxon>Eukaryota</taxon>
        <taxon>Fungi</taxon>
        <taxon>Dikarya</taxon>
        <taxon>Basidiomycota</taxon>
        <taxon>Agaricomycotina</taxon>
        <taxon>Agaricomycetes</taxon>
        <taxon>Polyporales</taxon>
        <taxon>Sparassidaceae</taxon>
        <taxon>Sparassis</taxon>
    </lineage>
</organism>
<dbReference type="InParanoid" id="A0A401GML3"/>
<proteinExistence type="predicted"/>
<sequence length="108" mass="11860">MQAPIRNAGTPQDPDRSASQPPTSDSTFDAKFKVPLTSTAMFKRSYSSQLPPHTAAILANILPMKVVFFWPSDATPLIQPMLQWCPLHSSTSSLDTMESHVVEVASSW</sequence>
<evidence type="ECO:0000313" key="2">
    <source>
        <dbReference type="EMBL" id="GBE83453.1"/>
    </source>
</evidence>
<feature type="compositionally biased region" description="Polar residues" evidence="1">
    <location>
        <begin position="17"/>
        <end position="27"/>
    </location>
</feature>